<keyword evidence="1" id="KW-0812">Transmembrane</keyword>
<dbReference type="STRING" id="37653.A0A0L8FTY5"/>
<name>A0A0L8FTY5_OCTBM</name>
<accession>A0A0L8FTY5</accession>
<gene>
    <name evidence="2" type="ORF">OCBIM_22008077mg</name>
</gene>
<organism evidence="2">
    <name type="scientific">Octopus bimaculoides</name>
    <name type="common">California two-spotted octopus</name>
    <dbReference type="NCBI Taxonomy" id="37653"/>
    <lineage>
        <taxon>Eukaryota</taxon>
        <taxon>Metazoa</taxon>
        <taxon>Spiralia</taxon>
        <taxon>Lophotrochozoa</taxon>
        <taxon>Mollusca</taxon>
        <taxon>Cephalopoda</taxon>
        <taxon>Coleoidea</taxon>
        <taxon>Octopodiformes</taxon>
        <taxon>Octopoda</taxon>
        <taxon>Incirrata</taxon>
        <taxon>Octopodidae</taxon>
        <taxon>Octopus</taxon>
    </lineage>
</organism>
<evidence type="ECO:0000313" key="2">
    <source>
        <dbReference type="EMBL" id="KOF68108.1"/>
    </source>
</evidence>
<proteinExistence type="predicted"/>
<keyword evidence="1" id="KW-1133">Transmembrane helix</keyword>
<protein>
    <submittedName>
        <fullName evidence="2">Uncharacterized protein</fullName>
    </submittedName>
</protein>
<evidence type="ECO:0000256" key="1">
    <source>
        <dbReference type="SAM" id="Phobius"/>
    </source>
</evidence>
<sequence>MRSPLTQPYSGPYHVLSLSNKHFTTYCNGSRDTVSIDRLKRAHADAHTPEPYTPCHTSPLPLPTHRMITHSGHCVHWPRRLARLYIYELALSACHFLIFVYLPFLAFVILLFLMYSCFSLV</sequence>
<keyword evidence="1" id="KW-0472">Membrane</keyword>
<feature type="transmembrane region" description="Helical" evidence="1">
    <location>
        <begin position="89"/>
        <end position="115"/>
    </location>
</feature>
<dbReference type="AlphaFoldDB" id="A0A0L8FTY5"/>
<dbReference type="EMBL" id="KQ426561">
    <property type="protein sequence ID" value="KOF68108.1"/>
    <property type="molecule type" value="Genomic_DNA"/>
</dbReference>
<reference evidence="2" key="1">
    <citation type="submission" date="2015-07" db="EMBL/GenBank/DDBJ databases">
        <title>MeaNS - Measles Nucleotide Surveillance Program.</title>
        <authorList>
            <person name="Tran T."/>
            <person name="Druce J."/>
        </authorList>
    </citation>
    <scope>NUCLEOTIDE SEQUENCE</scope>
    <source>
        <strain evidence="2">UCB-OBI-ISO-001</strain>
        <tissue evidence="2">Gonad</tissue>
    </source>
</reference>